<dbReference type="SUPFAM" id="SSF64076">
    <property type="entry name" value="MTH938-like"/>
    <property type="match status" value="1"/>
</dbReference>
<dbReference type="CDD" id="cd05560">
    <property type="entry name" value="Xcc1710_like"/>
    <property type="match status" value="1"/>
</dbReference>
<dbReference type="PANTHER" id="PTHR21192">
    <property type="entry name" value="NUCLEAR PROTEIN E3-3"/>
    <property type="match status" value="1"/>
</dbReference>
<dbReference type="PANTHER" id="PTHR21192:SF2">
    <property type="entry name" value="NADH DEHYDROGENASE [UBIQUINONE] 1 ALPHA SUBCOMPLEX ASSEMBLY FACTOR 3"/>
    <property type="match status" value="1"/>
</dbReference>
<reference evidence="2" key="2">
    <citation type="journal article" date="2020" name="Int. J. Syst. Evol. Microbiol.">
        <title>Genomic insights into a novel species Rhodoferax aquaticus sp. nov., isolated from freshwater.</title>
        <authorList>
            <person name="Li T."/>
            <person name="Zhuo Y."/>
            <person name="Jin C.Z."/>
            <person name="Wu X."/>
            <person name="Ko S.R."/>
            <person name="Jin F.J."/>
            <person name="Ahn C.Y."/>
            <person name="Oh H.M."/>
            <person name="Lee H.G."/>
            <person name="Jin L."/>
        </authorList>
    </citation>
    <scope>NUCLEOTIDE SEQUENCE [LARGE SCALE GENOMIC DNA]</scope>
    <source>
        <strain evidence="2">Gr-4</strain>
    </source>
</reference>
<accession>A0A515ENH3</accession>
<evidence type="ECO:0008006" key="3">
    <source>
        <dbReference type="Google" id="ProtNLM"/>
    </source>
</evidence>
<dbReference type="AlphaFoldDB" id="A0A515ENH3"/>
<dbReference type="Gene3D" id="3.40.1230.10">
    <property type="entry name" value="MTH938-like"/>
    <property type="match status" value="1"/>
</dbReference>
<proteinExistence type="predicted"/>
<dbReference type="InterPro" id="IPR036748">
    <property type="entry name" value="MTH938-like_sf"/>
</dbReference>
<evidence type="ECO:0000313" key="1">
    <source>
        <dbReference type="EMBL" id="QDL54213.1"/>
    </source>
</evidence>
<dbReference type="EMBL" id="CP036282">
    <property type="protein sequence ID" value="QDL54213.1"/>
    <property type="molecule type" value="Genomic_DNA"/>
</dbReference>
<reference evidence="2" key="1">
    <citation type="submission" date="2019-02" db="EMBL/GenBank/DDBJ databases">
        <title>Complete genome sequence of Rhodoferax sp. Gr-4.</title>
        <authorList>
            <person name="Jin L."/>
        </authorList>
    </citation>
    <scope>NUCLEOTIDE SEQUENCE [LARGE SCALE GENOMIC DNA]</scope>
    <source>
        <strain evidence="2">Gr-4</strain>
    </source>
</reference>
<sequence>MKLQPDAIQGPSITAYGSGWVAVNGEQYHSSIIISAATGCQAWDCNSFDALTPHHFEQLAMMDAEMILFGSGATIRFARPVWLQALYAKRIGVETMDTQAACRTYNFLASEGRKVVAALLL</sequence>
<gene>
    <name evidence="1" type="ORF">EXZ61_08565</name>
</gene>
<organism evidence="1 2">
    <name type="scientific">Rhodoferax aquaticus</name>
    <dbReference type="NCBI Taxonomy" id="2527691"/>
    <lineage>
        <taxon>Bacteria</taxon>
        <taxon>Pseudomonadati</taxon>
        <taxon>Pseudomonadota</taxon>
        <taxon>Betaproteobacteria</taxon>
        <taxon>Burkholderiales</taxon>
        <taxon>Comamonadaceae</taxon>
        <taxon>Rhodoferax</taxon>
    </lineage>
</organism>
<dbReference type="RefSeq" id="WP_142810922.1">
    <property type="nucleotide sequence ID" value="NZ_CP036282.1"/>
</dbReference>
<name>A0A515ENH3_9BURK</name>
<protein>
    <recommendedName>
        <fullName evidence="3">Xcc1710-like domain-containing protein</fullName>
    </recommendedName>
</protein>
<evidence type="ECO:0000313" key="2">
    <source>
        <dbReference type="Proteomes" id="UP000317365"/>
    </source>
</evidence>
<dbReference type="Proteomes" id="UP000317365">
    <property type="component" value="Chromosome"/>
</dbReference>
<dbReference type="Pfam" id="PF04430">
    <property type="entry name" value="DUF498"/>
    <property type="match status" value="1"/>
</dbReference>
<dbReference type="InterPro" id="IPR007523">
    <property type="entry name" value="NDUFAF3/AAMDC"/>
</dbReference>
<keyword evidence="2" id="KW-1185">Reference proteome</keyword>
<dbReference type="KEGG" id="rhg:EXZ61_08565"/>